<reference evidence="4 5" key="1">
    <citation type="journal article" date="2019" name="Environ. Microbiol.">
        <title>Species interactions and distinct microbial communities in high Arctic permafrost affected cryosols are associated with the CH4 and CO2 gas fluxes.</title>
        <authorList>
            <person name="Altshuler I."/>
            <person name="Hamel J."/>
            <person name="Turney S."/>
            <person name="Magnuson E."/>
            <person name="Levesque R."/>
            <person name="Greer C."/>
            <person name="Whyte L.G."/>
        </authorList>
    </citation>
    <scope>NUCLEOTIDE SEQUENCE [LARGE SCALE GENOMIC DNA]</scope>
    <source>
        <strain evidence="4 5">42</strain>
    </source>
</reference>
<dbReference type="InterPro" id="IPR007110">
    <property type="entry name" value="Ig-like_dom"/>
</dbReference>
<evidence type="ECO:0000256" key="2">
    <source>
        <dbReference type="SAM" id="SignalP"/>
    </source>
</evidence>
<name>A0A502ESK7_9FLAO</name>
<dbReference type="InterPro" id="IPR043504">
    <property type="entry name" value="Peptidase_S1_PA_chymotrypsin"/>
</dbReference>
<comment type="caution">
    <text evidence="4">The sequence shown here is derived from an EMBL/GenBank/DDBJ whole genome shotgun (WGS) entry which is preliminary data.</text>
</comment>
<dbReference type="OrthoDB" id="9805017at2"/>
<dbReference type="RefSeq" id="WP_140506790.1">
    <property type="nucleotide sequence ID" value="NZ_RCZH01000006.1"/>
</dbReference>
<dbReference type="Gene3D" id="2.60.40.740">
    <property type="match status" value="18"/>
</dbReference>
<dbReference type="InterPro" id="IPR025667">
    <property type="entry name" value="SprB_repeat"/>
</dbReference>
<dbReference type="InterPro" id="IPR022409">
    <property type="entry name" value="PKD/Chitinase_dom"/>
</dbReference>
<proteinExistence type="predicted"/>
<organism evidence="4 5">
    <name type="scientific">Flavobacterium pectinovorum</name>
    <dbReference type="NCBI Taxonomy" id="29533"/>
    <lineage>
        <taxon>Bacteria</taxon>
        <taxon>Pseudomonadati</taxon>
        <taxon>Bacteroidota</taxon>
        <taxon>Flavobacteriia</taxon>
        <taxon>Flavobacteriales</taxon>
        <taxon>Flavobacteriaceae</taxon>
        <taxon>Flavobacterium</taxon>
    </lineage>
</organism>
<sequence length="3084" mass="306231">MKHFYSQIKNFLNIALFLGIFMQSYLASSQTTLSVGDIIFTGYDATATPSVSTSDSYSFVLLVPISANTVISFTDRGYNGSTWQAIVGNTEATVTWTSATAIPLGTEILISGLTASTYNPTTLALTQNGVVTVTEGTPANGLSLSTVGDQIVAFQGGSGSITGSGVSLKGGLSYATCNAATTTAATWDVPGATCTIGPSTSAMPPGIANGTSAFYTGTLAGGAVPQSAKFTGTGPFANAAAIKTAVMNPANWSFSATTQTMPSGAPFLGVPPTITANPPNRTLCVGGSTTLPITASNATSFQWQVDTGSGFANLSNAAPYSTVTTATLTITNVTAAMSGYLYRCVVTGVGTINSNSATLTVPNTTVTTTSLTNVSCNGGNNGSVTVAASGGIPPYTYLWSPSGITSATAGSLPAGSYTVTVTDNIGCPKIYPVTISEPTLAASSPSVSSQPAAYTACAGSTATFSVTATNTVTYQWQVDDGSGYTNITNGGITPSYSGANTTNLNIGSVTTGMNGYSYRVVLTSSCTNSIVSNGVAQLSVTPLPVATATPSSQTICSGSSLGIALTSAPTGASFAWTATLTSGTVSGYSASSGTTINQTLTGNGVVTYTVTPTLNSCPGAPITVAVTVKPLPIVTSIPSSQTVCSGSSTNIALISTPTGATFSWTTATATGTVNGASGSSGTTIAQTLTGNGTVNYTVTPTLNGCPGPPSIITVTVNPLPTATATPASKIICSGTAPNIALTSTPTGAAFSWTTALTSGTVTGFSDSSGTSLNQVLSGDGVVTYTVTPLINSCPGNPITIPITVLGLTSITTHPSLSAICVGSNATFSAIASNATSYQWQENTGSGYSNLSNSSIYSGATTATLTITGATTAMNGNSYRVIATGTCAPAAVSNGATLTIYNIIANPTQVNVSCNGGNTGSATVTPSGGTGSYTYLWSTGATTQTLSNLTQGNYSVTINDANLCPTSQSFTITEPAVLVAAQNTFVNPNCNGGTNGSATVAASGGTLPYTYSWSPSGGTGITASGLSDGTYTVTVTDGKGCTATQAFTLVEPTPFAVTTSQTDVLCNGAPTGAAAVTVSGATGPYTYSWAPAGGSNNTASGLTAGTYTVTITDSHTCSTTRSFTIWEPAALVATVGSTTDVDCYGFATGSATVNVTGGVGTYSYSWAPSGGTAATASGLTAGTYTVTVTDANSCSTTQTFTINQPTFAISATTSSTGVSCFGGANGTASVTASGGTGAYSYSWAPSGGTGSTASGLTAGDYDCTITDAKGCTLTKTINVGSPTQLTATIAPTNVSCNGGTNGSASVTASGGTGTYTYIWSPTGGNAATATGLAAGTYTVTVTDANSCTVSEPITITEPAVLTVTPSQTDVLCNGGASGTATVTATGGTGTYTYAWSPSGGTAATATGLNIGNYSCLVTDGNGCSFTQNFLITEPPVLTASISKIDATCLVGGQSTVSASGGTTPYSYSWSPSGGTAATATGLSAGSYTVTITDGKGCTTTQSATINTTNTLVAATSQTDVLCNSANTGSASVTPSGAPGPFTYVWSPSGGNANTASNLTAGSYNVTITSANGCSIVKNFTIIEPAALVVTPSQIDLLCNGATTGEASVSVTGGTGAYTYLWAPSGGSANTATGLSAGTYTVTIKDANLCQTTQSFTITEPSALTATITPTNISCNGGTTGAATVTATGGVGTYTYAWAPSGGTAATATGLTAGTYTVTVTDANSCTTTQTVTLTEPAQLVASAGSQIDVTCNGFNNGSATVNVTGGSGTYSYVWAPSGGTAATATGLSPGTYIVTVTDANSCTTTQNFTITEPTLLTAAITGQTNILCNGQANGAATVTATGGNGTYTYAWAPSGGNAATATGLSPGTYTVTVTDTNSCTATQSVTITEPSALTATIAPTNISCNGGTTGAATVTATGGNGTYTYAWAPSGGTAATATGLTAGTYTVTVTDANSCTTTQTVTLTEPAQLVASAGSQTDVTCNGFNNGSATVNVTGGSGTYSYVWAPSGGTAATATGLSPGTYIVTVTDANSCTTTQNFTITEPTLLTAAITGQTNILCNGQANGAATVTATGGNGTYAYAWTPSGGNAATATGLSPGTYTVTVTDTNSCTATQSVTITEPSALTATIAPTNVSCNGGTTGAATVTATGGNGTYTYAWAPSGGTAATATGLTAGTYTVTVTDANSCTTTQTVTLTEPSQLVASAGSQIDVTCNGLNNGSATVNVTGGSGTYSYVWAPSGGTAATATGLSPGTYIVTVTDANSCTATQNFIITEPTLLTAAITGQTNILCNGQANGAATVTATGGNGTYAYAWSPSGGNAATATGLSPGTYTVTVTDAKSCTATQSVTITEPGALTATIAPTNISCNGGTTGAATVTAIGGAGTYTYAWTPSGGTAATATGLTAGTYTVTVTDANSCTTTQTVTLTEPALLTASITAHTNVSCYGASNGSATVSAIGGTGTYTYIWGPSGGTAATATGLNGGTYTVTITDTNNCTTTQTVTITEPIILAATTTQTNVTCGANNGSATVAATGGTGLYTYAWSPSGGNAATATGLSAGNYTVTITDAKGCTIIKSISILTTPDVTAPVPNLATLPTITSNCSILSAQISVPTATDNCAGIINATTTNPLNYTTVGTYVITWSYDDGHGNISTQNQTLNVTASPLNLVTFSDAQFTYNGSLSTLQVANLPAGATVAYAITPITGTANGATNAGVYSITATVTPSVSTPNCSPITLTAQLTIKKAAQLITFGALPVKTLGGTNTFNLAAIANSGLAIRYSFTSPTALPAANVSATTGLVNLLRPGSILITAHQDGDANYLAAPDVSQLLIVKNNDITIAKITIGNQVFLTPAKNANIKYVMLCDENNPSVSILNETNATIFPSANFSVNTPKPGIYTQIITVTSEDGSTTSNYTITVEKPFGFFDIVRQKFNNVLLVNNNPLTNGGYEFVSYEWFKNGQSIGTGQYYTAGNALGTTLDPTADYSVKMTTKDGKVLQTCKSKISLSKSAEAKLYPNPIQVGKTITVEADFPVEELASMQISLYSVSGQLIKTVKSSTIQTEIELPQAESSMYIVVIETANIKKTLKVIVNK</sequence>
<gene>
    <name evidence="4" type="ORF">EAH81_10910</name>
</gene>
<feature type="chain" id="PRO_5021207598" evidence="2">
    <location>
        <begin position="28"/>
        <end position="3084"/>
    </location>
</feature>
<dbReference type="PROSITE" id="PS50835">
    <property type="entry name" value="IG_LIKE"/>
    <property type="match status" value="1"/>
</dbReference>
<dbReference type="NCBIfam" id="TIGR04183">
    <property type="entry name" value="Por_Secre_tail"/>
    <property type="match status" value="1"/>
</dbReference>
<feature type="signal peptide" evidence="2">
    <location>
        <begin position="1"/>
        <end position="27"/>
    </location>
</feature>
<dbReference type="Pfam" id="PF18962">
    <property type="entry name" value="Por_Secre_tail"/>
    <property type="match status" value="1"/>
</dbReference>
<dbReference type="Gene3D" id="2.60.40.10">
    <property type="entry name" value="Immunoglobulins"/>
    <property type="match status" value="2"/>
</dbReference>
<evidence type="ECO:0000259" key="3">
    <source>
        <dbReference type="PROSITE" id="PS50835"/>
    </source>
</evidence>
<dbReference type="SUPFAM" id="SSF50969">
    <property type="entry name" value="YVTN repeat-like/Quinoprotein amine dehydrogenase"/>
    <property type="match status" value="1"/>
</dbReference>
<dbReference type="InterPro" id="IPR026444">
    <property type="entry name" value="Secre_tail"/>
</dbReference>
<keyword evidence="5" id="KW-1185">Reference proteome</keyword>
<dbReference type="SMART" id="SM00089">
    <property type="entry name" value="PKD"/>
    <property type="match status" value="16"/>
</dbReference>
<dbReference type="EMBL" id="RCZH01000006">
    <property type="protein sequence ID" value="TPG40845.1"/>
    <property type="molecule type" value="Genomic_DNA"/>
</dbReference>
<evidence type="ECO:0000313" key="5">
    <source>
        <dbReference type="Proteomes" id="UP000319700"/>
    </source>
</evidence>
<protein>
    <submittedName>
        <fullName evidence="4">T9SS C-terminal target domain-containing protein</fullName>
    </submittedName>
</protein>
<evidence type="ECO:0000313" key="4">
    <source>
        <dbReference type="EMBL" id="TPG40845.1"/>
    </source>
</evidence>
<evidence type="ECO:0000256" key="1">
    <source>
        <dbReference type="ARBA" id="ARBA00022729"/>
    </source>
</evidence>
<dbReference type="Pfam" id="PF13573">
    <property type="entry name" value="SprB"/>
    <property type="match status" value="22"/>
</dbReference>
<dbReference type="InterPro" id="IPR036179">
    <property type="entry name" value="Ig-like_dom_sf"/>
</dbReference>
<dbReference type="Proteomes" id="UP000319700">
    <property type="component" value="Unassembled WGS sequence"/>
</dbReference>
<dbReference type="SMART" id="SM00409">
    <property type="entry name" value="IG"/>
    <property type="match status" value="3"/>
</dbReference>
<dbReference type="InterPro" id="IPR011044">
    <property type="entry name" value="Quino_amine_DH_bsu"/>
</dbReference>
<accession>A0A502ESK7</accession>
<dbReference type="InterPro" id="IPR013783">
    <property type="entry name" value="Ig-like_fold"/>
</dbReference>
<dbReference type="Gene3D" id="2.40.10.10">
    <property type="entry name" value="Trypsin-like serine proteases"/>
    <property type="match status" value="2"/>
</dbReference>
<keyword evidence="1 2" id="KW-0732">Signal</keyword>
<dbReference type="SUPFAM" id="SSF48726">
    <property type="entry name" value="Immunoglobulin"/>
    <property type="match status" value="1"/>
</dbReference>
<dbReference type="InterPro" id="IPR003599">
    <property type="entry name" value="Ig_sub"/>
</dbReference>
<feature type="domain" description="Ig-like" evidence="3">
    <location>
        <begin position="249"/>
        <end position="360"/>
    </location>
</feature>